<evidence type="ECO:0000259" key="2">
    <source>
        <dbReference type="Pfam" id="PF01693"/>
    </source>
</evidence>
<feature type="compositionally biased region" description="Basic and acidic residues" evidence="1">
    <location>
        <begin position="127"/>
        <end position="149"/>
    </location>
</feature>
<evidence type="ECO:0000256" key="1">
    <source>
        <dbReference type="SAM" id="MobiDB-lite"/>
    </source>
</evidence>
<feature type="region of interest" description="Disordered" evidence="1">
    <location>
        <begin position="331"/>
        <end position="381"/>
    </location>
</feature>
<gene>
    <name evidence="3" type="ORF">FB45DRAFT_869640</name>
</gene>
<organism evidence="3 4">
    <name type="scientific">Roridomyces roridus</name>
    <dbReference type="NCBI Taxonomy" id="1738132"/>
    <lineage>
        <taxon>Eukaryota</taxon>
        <taxon>Fungi</taxon>
        <taxon>Dikarya</taxon>
        <taxon>Basidiomycota</taxon>
        <taxon>Agaricomycotina</taxon>
        <taxon>Agaricomycetes</taxon>
        <taxon>Agaricomycetidae</taxon>
        <taxon>Agaricales</taxon>
        <taxon>Marasmiineae</taxon>
        <taxon>Mycenaceae</taxon>
        <taxon>Roridomyces</taxon>
    </lineage>
</organism>
<protein>
    <recommendedName>
        <fullName evidence="2">Ribonuclease H1 N-terminal domain-containing protein</fullName>
    </recommendedName>
</protein>
<feature type="compositionally biased region" description="Low complexity" evidence="1">
    <location>
        <begin position="331"/>
        <end position="351"/>
    </location>
</feature>
<reference evidence="3" key="1">
    <citation type="submission" date="2023-03" db="EMBL/GenBank/DDBJ databases">
        <title>Massive genome expansion in bonnet fungi (Mycena s.s.) driven by repeated elements and novel gene families across ecological guilds.</title>
        <authorList>
            <consortium name="Lawrence Berkeley National Laboratory"/>
            <person name="Harder C.B."/>
            <person name="Miyauchi S."/>
            <person name="Viragh M."/>
            <person name="Kuo A."/>
            <person name="Thoen E."/>
            <person name="Andreopoulos B."/>
            <person name="Lu D."/>
            <person name="Skrede I."/>
            <person name="Drula E."/>
            <person name="Henrissat B."/>
            <person name="Morin E."/>
            <person name="Kohler A."/>
            <person name="Barry K."/>
            <person name="LaButti K."/>
            <person name="Morin E."/>
            <person name="Salamov A."/>
            <person name="Lipzen A."/>
            <person name="Mereny Z."/>
            <person name="Hegedus B."/>
            <person name="Baldrian P."/>
            <person name="Stursova M."/>
            <person name="Weitz H."/>
            <person name="Taylor A."/>
            <person name="Grigoriev I.V."/>
            <person name="Nagy L.G."/>
            <person name="Martin F."/>
            <person name="Kauserud H."/>
        </authorList>
    </citation>
    <scope>NUCLEOTIDE SEQUENCE</scope>
    <source>
        <strain evidence="3">9284</strain>
    </source>
</reference>
<dbReference type="Gene3D" id="3.40.970.10">
    <property type="entry name" value="Ribonuclease H1, N-terminal domain"/>
    <property type="match status" value="1"/>
</dbReference>
<sequence length="549" mass="61332">MYQFISEKKAEVQREYPFLLSDSTLTSSLHHHLSSHMPRGRPRLDPEVKLEHLKQSRRKYEDENVESRRRKASERMQRTRARIAKDPIAFSKYKQKAAQHSDDYRYRKSEAERGAHRLASRAHKKKSQQEKQDLHEKHLPARVERERCIPRPASPPRSRYLPPERSISALAASNSDDGSDSDALPTSHEPTWPARSQRPPRCRHCFAEECVGCACLCEASNEWIEHEGGHFFPTCEQCGGSDCPGCQLALVDEPIYFGNPKVKYRENIDFHVVIRGFVPGVYETWARAGPQVTGFPGNIHNKYRGWMAAVAAWNEGFLDLGLAPPSASSVTSVSSTTASLPSPLTPSTPSTARHRSETPSSSSPSHRRAQTPSVSSTPPISREPTLFVVDAAVRAARDRVADRSLRAVEVTRSLARAFDQAETAVRDCIVISSDEEETQVIQIQALQYRRRREPKKMSQPSPDDVPHGWDPDVIHTLGPSRSSADDAAERAARICARAEVAAKARRSADDKLVRLLNAGPEGRRKHKLAKEIRRNGKAASTSKASTSSK</sequence>
<feature type="compositionally biased region" description="Basic and acidic residues" evidence="1">
    <location>
        <begin position="99"/>
        <end position="115"/>
    </location>
</feature>
<feature type="compositionally biased region" description="Polar residues" evidence="1">
    <location>
        <begin position="370"/>
        <end position="379"/>
    </location>
</feature>
<feature type="compositionally biased region" description="Basic residues" evidence="1">
    <location>
        <begin position="116"/>
        <end position="126"/>
    </location>
</feature>
<feature type="domain" description="Ribonuclease H1 N-terminal" evidence="2">
    <location>
        <begin position="270"/>
        <end position="309"/>
    </location>
</feature>
<proteinExistence type="predicted"/>
<feature type="region of interest" description="Disordered" evidence="1">
    <location>
        <begin position="515"/>
        <end position="549"/>
    </location>
</feature>
<feature type="region of interest" description="Disordered" evidence="1">
    <location>
        <begin position="53"/>
        <end position="199"/>
    </location>
</feature>
<keyword evidence="4" id="KW-1185">Reference proteome</keyword>
<evidence type="ECO:0000313" key="3">
    <source>
        <dbReference type="EMBL" id="KAJ7624753.1"/>
    </source>
</evidence>
<name>A0AAD7BLK6_9AGAR</name>
<evidence type="ECO:0000313" key="4">
    <source>
        <dbReference type="Proteomes" id="UP001221142"/>
    </source>
</evidence>
<dbReference type="InterPro" id="IPR009027">
    <property type="entry name" value="Ribosomal_bL9/RNase_H1_N"/>
</dbReference>
<feature type="compositionally biased region" description="Low complexity" evidence="1">
    <location>
        <begin position="537"/>
        <end position="549"/>
    </location>
</feature>
<dbReference type="InterPro" id="IPR011320">
    <property type="entry name" value="RNase_H1_N"/>
</dbReference>
<accession>A0AAD7BLK6</accession>
<dbReference type="EMBL" id="JARKIF010000013">
    <property type="protein sequence ID" value="KAJ7624753.1"/>
    <property type="molecule type" value="Genomic_DNA"/>
</dbReference>
<comment type="caution">
    <text evidence="3">The sequence shown here is derived from an EMBL/GenBank/DDBJ whole genome shotgun (WGS) entry which is preliminary data.</text>
</comment>
<dbReference type="InterPro" id="IPR037056">
    <property type="entry name" value="RNase_H1_N_sf"/>
</dbReference>
<dbReference type="AlphaFoldDB" id="A0AAD7BLK6"/>
<feature type="compositionally biased region" description="Basic and acidic residues" evidence="1">
    <location>
        <begin position="53"/>
        <end position="77"/>
    </location>
</feature>
<dbReference type="Pfam" id="PF01693">
    <property type="entry name" value="Cauli_VI"/>
    <property type="match status" value="1"/>
</dbReference>
<dbReference type="SUPFAM" id="SSF55658">
    <property type="entry name" value="L9 N-domain-like"/>
    <property type="match status" value="1"/>
</dbReference>
<dbReference type="Proteomes" id="UP001221142">
    <property type="component" value="Unassembled WGS sequence"/>
</dbReference>